<feature type="signal peptide" evidence="2">
    <location>
        <begin position="1"/>
        <end position="19"/>
    </location>
</feature>
<proteinExistence type="predicted"/>
<protein>
    <recommendedName>
        <fullName evidence="5">Secreted protein</fullName>
    </recommendedName>
</protein>
<feature type="transmembrane region" description="Helical" evidence="1">
    <location>
        <begin position="174"/>
        <end position="195"/>
    </location>
</feature>
<evidence type="ECO:0000256" key="2">
    <source>
        <dbReference type="SAM" id="SignalP"/>
    </source>
</evidence>
<dbReference type="EMBL" id="JARKHS020009331">
    <property type="protein sequence ID" value="KAK8779961.1"/>
    <property type="molecule type" value="Genomic_DNA"/>
</dbReference>
<dbReference type="AlphaFoldDB" id="A0AAQ4EZ17"/>
<comment type="caution">
    <text evidence="3">The sequence shown here is derived from an EMBL/GenBank/DDBJ whole genome shotgun (WGS) entry which is preliminary data.</text>
</comment>
<keyword evidence="1" id="KW-1133">Transmembrane helix</keyword>
<evidence type="ECO:0008006" key="5">
    <source>
        <dbReference type="Google" id="ProtNLM"/>
    </source>
</evidence>
<organism evidence="3 4">
    <name type="scientific">Amblyomma americanum</name>
    <name type="common">Lone star tick</name>
    <dbReference type="NCBI Taxonomy" id="6943"/>
    <lineage>
        <taxon>Eukaryota</taxon>
        <taxon>Metazoa</taxon>
        <taxon>Ecdysozoa</taxon>
        <taxon>Arthropoda</taxon>
        <taxon>Chelicerata</taxon>
        <taxon>Arachnida</taxon>
        <taxon>Acari</taxon>
        <taxon>Parasitiformes</taxon>
        <taxon>Ixodida</taxon>
        <taxon>Ixodoidea</taxon>
        <taxon>Ixodidae</taxon>
        <taxon>Amblyomminae</taxon>
        <taxon>Amblyomma</taxon>
    </lineage>
</organism>
<accession>A0AAQ4EZ17</accession>
<evidence type="ECO:0000256" key="1">
    <source>
        <dbReference type="SAM" id="Phobius"/>
    </source>
</evidence>
<evidence type="ECO:0000313" key="4">
    <source>
        <dbReference type="Proteomes" id="UP001321473"/>
    </source>
</evidence>
<keyword evidence="2" id="KW-0732">Signal</keyword>
<keyword evidence="4" id="KW-1185">Reference proteome</keyword>
<evidence type="ECO:0000313" key="3">
    <source>
        <dbReference type="EMBL" id="KAK8779961.1"/>
    </source>
</evidence>
<reference evidence="3 4" key="1">
    <citation type="journal article" date="2023" name="Arcadia Sci">
        <title>De novo assembly of a long-read Amblyomma americanum tick genome.</title>
        <authorList>
            <person name="Chou S."/>
            <person name="Poskanzer K.E."/>
            <person name="Rollins M."/>
            <person name="Thuy-Boun P.S."/>
        </authorList>
    </citation>
    <scope>NUCLEOTIDE SEQUENCE [LARGE SCALE GENOMIC DNA]</scope>
    <source>
        <strain evidence="3">F_SG_1</strain>
        <tissue evidence="3">Salivary glands</tissue>
    </source>
</reference>
<name>A0AAQ4EZ17_AMBAM</name>
<dbReference type="Proteomes" id="UP001321473">
    <property type="component" value="Unassembled WGS sequence"/>
</dbReference>
<keyword evidence="1" id="KW-0812">Transmembrane</keyword>
<keyword evidence="1" id="KW-0472">Membrane</keyword>
<feature type="chain" id="PRO_5042884587" description="Secreted protein" evidence="2">
    <location>
        <begin position="20"/>
        <end position="310"/>
    </location>
</feature>
<sequence length="310" mass="33766">MMLVAVLAVVLCRLPTALGLGAAYSLVVLGHEDIVSENAAVIWDSDDSTCFSMPSEVNETLASVRLFLNPPVDIGLTRVVSEPQPNVVYYLLTDNSNGFPTAERDDLEGNVWIYDGKVTAKVRGVDIHGVTNLCEVSIFNISEKIDVLAKTAAASKRAAASQQPKASWTLSWQLILYAALPLIATVAILLSVLFWKRRKVPCPCVGKASGLPPVARRGRRPLPLTPDDEEDDSVTFVTSDTAALFHSRISPRAEWTEPQSVDGHNGQRRDSDPDIISDIAFVNHLLEVSHEYATLEPPTSKDSCIKYGDV</sequence>
<gene>
    <name evidence="3" type="ORF">V5799_018699</name>
</gene>